<dbReference type="GO" id="GO:0006598">
    <property type="term" value="P:polyamine catabolic process"/>
    <property type="evidence" value="ECO:0007669"/>
    <property type="project" value="TreeGrafter"/>
</dbReference>
<dbReference type="PROSITE" id="PS00181">
    <property type="entry name" value="GLNA_ATP"/>
    <property type="match status" value="1"/>
</dbReference>
<dbReference type="PROSITE" id="PS51987">
    <property type="entry name" value="GS_CATALYTIC"/>
    <property type="match status" value="1"/>
</dbReference>
<dbReference type="GO" id="GO:0006542">
    <property type="term" value="P:glutamine biosynthetic process"/>
    <property type="evidence" value="ECO:0007669"/>
    <property type="project" value="InterPro"/>
</dbReference>
<dbReference type="Pfam" id="PF00120">
    <property type="entry name" value="Gln-synt_C"/>
    <property type="match status" value="1"/>
</dbReference>
<comment type="cofactor">
    <cofactor evidence="1">
        <name>Mg(2+)</name>
        <dbReference type="ChEBI" id="CHEBI:18420"/>
    </cofactor>
</comment>
<evidence type="ECO:0000256" key="4">
    <source>
        <dbReference type="PROSITE-ProRule" id="PRU01331"/>
    </source>
</evidence>
<evidence type="ECO:0000256" key="1">
    <source>
        <dbReference type="ARBA" id="ARBA00001946"/>
    </source>
</evidence>
<evidence type="ECO:0000256" key="3">
    <source>
        <dbReference type="ARBA" id="ARBA00022842"/>
    </source>
</evidence>
<evidence type="ECO:0000313" key="7">
    <source>
        <dbReference type="EMBL" id="SLN37682.1"/>
    </source>
</evidence>
<dbReference type="InterPro" id="IPR014746">
    <property type="entry name" value="Gln_synth/guanido_kin_cat_dom"/>
</dbReference>
<evidence type="ECO:0000259" key="6">
    <source>
        <dbReference type="PROSITE" id="PS51987"/>
    </source>
</evidence>
<feature type="domain" description="GS catalytic" evidence="6">
    <location>
        <begin position="118"/>
        <end position="447"/>
    </location>
</feature>
<dbReference type="GO" id="GO:0004356">
    <property type="term" value="F:glutamine synthetase activity"/>
    <property type="evidence" value="ECO:0007669"/>
    <property type="project" value="InterPro"/>
</dbReference>
<sequence length="447" mass="48644">MTSFLDEFKAYVAEHGKPDRIELMLCDLNGVLRGKWLPGEGAAKLAKGGVRLPLSTYAPNIFGEEVPATGLGIVVGDPDGEIRPIPGSLQRVPWVGGNVAQVQVVMTDDSGEVSYLCPQARLQAVLDRFTARGAHPVVATELEFYLLQKRDSPEAPPVPPTGSPTAQNYDLDVLRRLEHVLKDITDACATQGLATDTLIAEYGPGQFEINFHHTQDVLAAAETALHFKRLVSEIADSHDYEATFMAKPYADYPGNGMHAHMSLVDGAGKNLFDAGTDAPSPLLKQAVAGVLATMRDLQAVFAPHMNSYRRFLPESFAPCAPDWGRDHRGAAVRIPEVSGPGARLEHRICGADVNPYLALAGILGGVLYGLENDPPLPLPLDDPNAKPAQRLTHDWRQAVERFAASEAAADIYTAAYRDVYVAVRRDEIARMMTEITPAEYRTYLSRL</sequence>
<evidence type="ECO:0000256" key="2">
    <source>
        <dbReference type="ARBA" id="ARBA00022598"/>
    </source>
</evidence>
<dbReference type="AlphaFoldDB" id="A0A1Y5SD63"/>
<dbReference type="InterPro" id="IPR008146">
    <property type="entry name" value="Gln_synth_cat_dom"/>
</dbReference>
<proteinExistence type="inferred from homology"/>
<comment type="similarity">
    <text evidence="4 5">Belongs to the glutamine synthetase family.</text>
</comment>
<dbReference type="PANTHER" id="PTHR43785:SF12">
    <property type="entry name" value="TYPE-1 GLUTAMINE SYNTHETASE 2"/>
    <property type="match status" value="1"/>
</dbReference>
<keyword evidence="3" id="KW-0460">Magnesium</keyword>
<reference evidence="7 8" key="1">
    <citation type="submission" date="2017-03" db="EMBL/GenBank/DDBJ databases">
        <authorList>
            <person name="Afonso C.L."/>
            <person name="Miller P.J."/>
            <person name="Scott M.A."/>
            <person name="Spackman E."/>
            <person name="Goraichik I."/>
            <person name="Dimitrov K.M."/>
            <person name="Suarez D.L."/>
            <person name="Swayne D.E."/>
        </authorList>
    </citation>
    <scope>NUCLEOTIDE SEQUENCE [LARGE SCALE GENOMIC DNA]</scope>
    <source>
        <strain evidence="7 8">CECT 7680</strain>
    </source>
</reference>
<dbReference type="EC" id="6.3.1.11" evidence="7"/>
<organism evidence="7 8">
    <name type="scientific">Pseudoruegeria aquimaris</name>
    <dbReference type="NCBI Taxonomy" id="393663"/>
    <lineage>
        <taxon>Bacteria</taxon>
        <taxon>Pseudomonadati</taxon>
        <taxon>Pseudomonadota</taxon>
        <taxon>Alphaproteobacteria</taxon>
        <taxon>Rhodobacterales</taxon>
        <taxon>Roseobacteraceae</taxon>
        <taxon>Pseudoruegeria</taxon>
    </lineage>
</organism>
<dbReference type="InterPro" id="IPR027303">
    <property type="entry name" value="Gln_synth_gly_rich_site"/>
</dbReference>
<keyword evidence="2 7" id="KW-0436">Ligase</keyword>
<dbReference type="Gene3D" id="3.10.20.70">
    <property type="entry name" value="Glutamine synthetase, N-terminal domain"/>
    <property type="match status" value="1"/>
</dbReference>
<gene>
    <name evidence="7" type="primary">puuA_2</name>
    <name evidence="7" type="ORF">PSA7680_01830</name>
</gene>
<accession>A0A1Y5SD63</accession>
<dbReference type="RefSeq" id="WP_085868398.1">
    <property type="nucleotide sequence ID" value="NZ_FWFQ01000011.1"/>
</dbReference>
<dbReference type="GO" id="GO:0034024">
    <property type="term" value="F:glutamate-putrescine ligase activity"/>
    <property type="evidence" value="ECO:0007669"/>
    <property type="project" value="UniProtKB-EC"/>
</dbReference>
<dbReference type="SUPFAM" id="SSF54368">
    <property type="entry name" value="Glutamine synthetase, N-terminal domain"/>
    <property type="match status" value="1"/>
</dbReference>
<dbReference type="PANTHER" id="PTHR43785">
    <property type="entry name" value="GAMMA-GLUTAMYLPUTRESCINE SYNTHETASE"/>
    <property type="match status" value="1"/>
</dbReference>
<dbReference type="SMART" id="SM01230">
    <property type="entry name" value="Gln-synt_C"/>
    <property type="match status" value="1"/>
</dbReference>
<name>A0A1Y5SD63_9RHOB</name>
<dbReference type="SUPFAM" id="SSF55931">
    <property type="entry name" value="Glutamine synthetase/guanido kinase"/>
    <property type="match status" value="1"/>
</dbReference>
<dbReference type="InterPro" id="IPR036651">
    <property type="entry name" value="Gln_synt_N_sf"/>
</dbReference>
<evidence type="ECO:0000256" key="5">
    <source>
        <dbReference type="RuleBase" id="RU000384"/>
    </source>
</evidence>
<dbReference type="OrthoDB" id="9807095at2"/>
<dbReference type="EMBL" id="FWFQ01000011">
    <property type="protein sequence ID" value="SLN37682.1"/>
    <property type="molecule type" value="Genomic_DNA"/>
</dbReference>
<dbReference type="Gene3D" id="3.30.590.10">
    <property type="entry name" value="Glutamine synthetase/guanido kinase, catalytic domain"/>
    <property type="match status" value="1"/>
</dbReference>
<dbReference type="Proteomes" id="UP000193409">
    <property type="component" value="Unassembled WGS sequence"/>
</dbReference>
<protein>
    <submittedName>
        <fullName evidence="7">Gamma-glutamylputrescine synthetase PuuA</fullName>
        <ecNumber evidence="7">6.3.1.11</ecNumber>
    </submittedName>
</protein>
<evidence type="ECO:0000313" key="8">
    <source>
        <dbReference type="Proteomes" id="UP000193409"/>
    </source>
</evidence>
<keyword evidence="8" id="KW-1185">Reference proteome</keyword>